<comment type="caution">
    <text evidence="1">The sequence shown here is derived from an EMBL/GenBank/DDBJ whole genome shotgun (WGS) entry which is preliminary data.</text>
</comment>
<sequence length="99" mass="11301">MCCWGGYQRLAACLFRRPGNPSLQSGDDDDRPTALQYLCWLLSDRPHGRDISRLDSCDNYVRVEHLRFLVEECGANPNLKWEGRTAVETLLTDGQLSRT</sequence>
<accession>A0AA40C4S8</accession>
<keyword evidence="2" id="KW-1185">Reference proteome</keyword>
<evidence type="ECO:0000313" key="1">
    <source>
        <dbReference type="EMBL" id="KAK0625025.1"/>
    </source>
</evidence>
<dbReference type="AlphaFoldDB" id="A0AA40C4S8"/>
<organism evidence="1 2">
    <name type="scientific">Bombardia bombarda</name>
    <dbReference type="NCBI Taxonomy" id="252184"/>
    <lineage>
        <taxon>Eukaryota</taxon>
        <taxon>Fungi</taxon>
        <taxon>Dikarya</taxon>
        <taxon>Ascomycota</taxon>
        <taxon>Pezizomycotina</taxon>
        <taxon>Sordariomycetes</taxon>
        <taxon>Sordariomycetidae</taxon>
        <taxon>Sordariales</taxon>
        <taxon>Lasiosphaeriaceae</taxon>
        <taxon>Bombardia</taxon>
    </lineage>
</organism>
<evidence type="ECO:0000313" key="2">
    <source>
        <dbReference type="Proteomes" id="UP001174934"/>
    </source>
</evidence>
<name>A0AA40C4S8_9PEZI</name>
<dbReference type="Proteomes" id="UP001174934">
    <property type="component" value="Unassembled WGS sequence"/>
</dbReference>
<dbReference type="EMBL" id="JAULSR010000003">
    <property type="protein sequence ID" value="KAK0625025.1"/>
    <property type="molecule type" value="Genomic_DNA"/>
</dbReference>
<reference evidence="1" key="1">
    <citation type="submission" date="2023-06" db="EMBL/GenBank/DDBJ databases">
        <title>Genome-scale phylogeny and comparative genomics of the fungal order Sordariales.</title>
        <authorList>
            <consortium name="Lawrence Berkeley National Laboratory"/>
            <person name="Hensen N."/>
            <person name="Bonometti L."/>
            <person name="Westerberg I."/>
            <person name="Brannstrom I.O."/>
            <person name="Guillou S."/>
            <person name="Cros-Aarteil S."/>
            <person name="Calhoun S."/>
            <person name="Haridas S."/>
            <person name="Kuo A."/>
            <person name="Mondo S."/>
            <person name="Pangilinan J."/>
            <person name="Riley R."/>
            <person name="LaButti K."/>
            <person name="Andreopoulos B."/>
            <person name="Lipzen A."/>
            <person name="Chen C."/>
            <person name="Yanf M."/>
            <person name="Daum C."/>
            <person name="Ng V."/>
            <person name="Clum A."/>
            <person name="Steindorff A."/>
            <person name="Ohm R."/>
            <person name="Martin F."/>
            <person name="Silar P."/>
            <person name="Natvig D."/>
            <person name="Lalanne C."/>
            <person name="Gautier V."/>
            <person name="Ament-velasquez S.L."/>
            <person name="Kruys A."/>
            <person name="Hutchinson M.I."/>
            <person name="Powell A.J."/>
            <person name="Barry K."/>
            <person name="Miller A.N."/>
            <person name="Grigoriev I.V."/>
            <person name="Debuchy R."/>
            <person name="Gladieux P."/>
            <person name="Thoren M.H."/>
            <person name="Johannesson H."/>
        </authorList>
    </citation>
    <scope>NUCLEOTIDE SEQUENCE</scope>
    <source>
        <strain evidence="1">SMH3391-2</strain>
    </source>
</reference>
<protein>
    <submittedName>
        <fullName evidence="1">Uncharacterized protein</fullName>
    </submittedName>
</protein>
<proteinExistence type="predicted"/>
<gene>
    <name evidence="1" type="ORF">B0T17DRAFT_258959</name>
</gene>